<evidence type="ECO:0000256" key="2">
    <source>
        <dbReference type="SAM" id="Phobius"/>
    </source>
</evidence>
<protein>
    <recommendedName>
        <fullName evidence="5">Bacteriophage lysin domain-containing protein</fullName>
    </recommendedName>
</protein>
<feature type="compositionally biased region" description="Polar residues" evidence="1">
    <location>
        <begin position="15"/>
        <end position="25"/>
    </location>
</feature>
<feature type="compositionally biased region" description="Basic and acidic residues" evidence="1">
    <location>
        <begin position="1"/>
        <end position="14"/>
    </location>
</feature>
<accession>A0A401ULD0</accession>
<keyword evidence="4" id="KW-1185">Reference proteome</keyword>
<keyword evidence="2" id="KW-0812">Transmembrane</keyword>
<keyword evidence="2" id="KW-1133">Transmembrane helix</keyword>
<organism evidence="3 4">
    <name type="scientific">Clostridium tagluense</name>
    <dbReference type="NCBI Taxonomy" id="360422"/>
    <lineage>
        <taxon>Bacteria</taxon>
        <taxon>Bacillati</taxon>
        <taxon>Bacillota</taxon>
        <taxon>Clostridia</taxon>
        <taxon>Eubacteriales</taxon>
        <taxon>Clostridiaceae</taxon>
        <taxon>Clostridium</taxon>
    </lineage>
</organism>
<evidence type="ECO:0008006" key="5">
    <source>
        <dbReference type="Google" id="ProtNLM"/>
    </source>
</evidence>
<evidence type="ECO:0000313" key="4">
    <source>
        <dbReference type="Proteomes" id="UP000287872"/>
    </source>
</evidence>
<evidence type="ECO:0000256" key="1">
    <source>
        <dbReference type="SAM" id="MobiDB-lite"/>
    </source>
</evidence>
<feature type="transmembrane region" description="Helical" evidence="2">
    <location>
        <begin position="65"/>
        <end position="83"/>
    </location>
</feature>
<dbReference type="AlphaFoldDB" id="A0A401ULD0"/>
<comment type="caution">
    <text evidence="3">The sequence shown here is derived from an EMBL/GenBank/DDBJ whole genome shotgun (WGS) entry which is preliminary data.</text>
</comment>
<proteinExistence type="predicted"/>
<feature type="region of interest" description="Disordered" evidence="1">
    <location>
        <begin position="1"/>
        <end position="38"/>
    </location>
</feature>
<keyword evidence="2" id="KW-0472">Membrane</keyword>
<dbReference type="RefSeq" id="WP_207669460.1">
    <property type="nucleotide sequence ID" value="NZ_BHYK01000009.1"/>
</dbReference>
<evidence type="ECO:0000313" key="3">
    <source>
        <dbReference type="EMBL" id="GCD10315.1"/>
    </source>
</evidence>
<dbReference type="EMBL" id="BHYK01000009">
    <property type="protein sequence ID" value="GCD10315.1"/>
    <property type="molecule type" value="Genomic_DNA"/>
</dbReference>
<reference evidence="3 4" key="1">
    <citation type="submission" date="2018-11" db="EMBL/GenBank/DDBJ databases">
        <title>Genome sequencing and assembly of Clostridium tagluense strain A121.</title>
        <authorList>
            <person name="Murakami T."/>
            <person name="Segawa T."/>
            <person name="Shcherbakova V.A."/>
            <person name="Mori H."/>
            <person name="Yoshimura Y."/>
        </authorList>
    </citation>
    <scope>NUCLEOTIDE SEQUENCE [LARGE SCALE GENOMIC DNA]</scope>
    <source>
        <strain evidence="3 4">A121</strain>
    </source>
</reference>
<dbReference type="Proteomes" id="UP000287872">
    <property type="component" value="Unassembled WGS sequence"/>
</dbReference>
<sequence>MDKDKNKQTEKETNESINSLYSNNNLEKHKTKSSEMNQLKDHAEGQKYIKEMHELADKNEFKNNIIVLGLFMVIAAIVVFSILMNTSFMKSKTDVVTKKTTTESTAANDAKSITSQEKIYGYLDVEANRTSTLKKAIALNKGTKTGVTVYLLSEILRSNDIAIPVDTSTVKQLVTDLTSMDWKKNTDLTKLQKGDICFTTDVSGKPGVPSHAYVFMGWLEDGKTQYANVCDGQIQEYNNILHKRNLSISVDEIDKFSFFLRK</sequence>
<name>A0A401ULD0_9CLOT</name>
<gene>
    <name evidence="3" type="ORF">Ctaglu_19380</name>
</gene>